<keyword evidence="1" id="KW-0808">Transferase</keyword>
<sequence>MLPIDAARLAGRYLAAADRLLPGRISGFYVVGSAALGAWRAGVSDVDFVAVVDGGLAGREMRRLRVLHPVGNATPAVRAVLRGRVTVPGTVNGVYVAAADLGRPVTSIRPLASHTGIAFAAGRGFDVNPVVWTVLRDRGIPLRGPAPGTLGLDPEPDRLREWNLANLHGYWRSWADRALAGRAPGEPLAVVPSAGRTLTAWGALGVSRLHRTIATGEIVSKEDAGAHALTAFAPRWHPLLHAALAYRRGEPLPAALAADPDLATTRRRLRLTGAFVSDVIAAADRL</sequence>
<keyword evidence="4" id="KW-1185">Reference proteome</keyword>
<protein>
    <recommendedName>
        <fullName evidence="2">Adenylyltransferase AadA C-terminal domain-containing protein</fullName>
    </recommendedName>
</protein>
<dbReference type="RefSeq" id="WP_093711535.1">
    <property type="nucleotide sequence ID" value="NZ_FONG01000001.1"/>
</dbReference>
<dbReference type="InterPro" id="IPR025184">
    <property type="entry name" value="AadA_C"/>
</dbReference>
<dbReference type="SUPFAM" id="SSF81301">
    <property type="entry name" value="Nucleotidyltransferase"/>
    <property type="match status" value="1"/>
</dbReference>
<dbReference type="EMBL" id="FONG01000001">
    <property type="protein sequence ID" value="SFE07354.1"/>
    <property type="molecule type" value="Genomic_DNA"/>
</dbReference>
<evidence type="ECO:0000259" key="2">
    <source>
        <dbReference type="Pfam" id="PF13427"/>
    </source>
</evidence>
<evidence type="ECO:0000313" key="3">
    <source>
        <dbReference type="EMBL" id="SFE07354.1"/>
    </source>
</evidence>
<proteinExistence type="predicted"/>
<evidence type="ECO:0000313" key="4">
    <source>
        <dbReference type="Proteomes" id="UP000199323"/>
    </source>
</evidence>
<organism evidence="3 4">
    <name type="scientific">Actinacidiphila alni</name>
    <dbReference type="NCBI Taxonomy" id="380248"/>
    <lineage>
        <taxon>Bacteria</taxon>
        <taxon>Bacillati</taxon>
        <taxon>Actinomycetota</taxon>
        <taxon>Actinomycetes</taxon>
        <taxon>Kitasatosporales</taxon>
        <taxon>Streptomycetaceae</taxon>
        <taxon>Actinacidiphila</taxon>
    </lineage>
</organism>
<dbReference type="Pfam" id="PF13427">
    <property type="entry name" value="AadA_C"/>
    <property type="match status" value="1"/>
</dbReference>
<name>A0A1I1XIV4_9ACTN</name>
<evidence type="ECO:0000256" key="1">
    <source>
        <dbReference type="ARBA" id="ARBA00022679"/>
    </source>
</evidence>
<dbReference type="Proteomes" id="UP000199323">
    <property type="component" value="Unassembled WGS sequence"/>
</dbReference>
<accession>A0A1I1XIV4</accession>
<gene>
    <name evidence="3" type="ORF">SAMN05216251_101409</name>
</gene>
<dbReference type="OrthoDB" id="4184922at2"/>
<dbReference type="InterPro" id="IPR043519">
    <property type="entry name" value="NT_sf"/>
</dbReference>
<reference evidence="3 4" key="1">
    <citation type="submission" date="2016-10" db="EMBL/GenBank/DDBJ databases">
        <authorList>
            <person name="de Groot N.N."/>
        </authorList>
    </citation>
    <scope>NUCLEOTIDE SEQUENCE [LARGE SCALE GENOMIC DNA]</scope>
    <source>
        <strain evidence="3 4">CGMCC 4.3510</strain>
    </source>
</reference>
<feature type="domain" description="Adenylyltransferase AadA C-terminal" evidence="2">
    <location>
        <begin position="204"/>
        <end position="250"/>
    </location>
</feature>
<dbReference type="AlphaFoldDB" id="A0A1I1XIV4"/>
<dbReference type="GO" id="GO:0016740">
    <property type="term" value="F:transferase activity"/>
    <property type="evidence" value="ECO:0007669"/>
    <property type="project" value="UniProtKB-KW"/>
</dbReference>
<dbReference type="STRING" id="380248.SAMN05216251_101409"/>